<evidence type="ECO:0000313" key="2">
    <source>
        <dbReference type="Proteomes" id="UP000886602"/>
    </source>
</evidence>
<sequence length="742" mass="81887">MAYEDKDDTKFPTRFGQATGHANERTMLDELGGANGIRHRQRLGPDGVTTHVKTRGGHPHFWNEPLPGGEETPLSPIYMDSGVVDLISVAPEDPRSILPAPLYYGNIERTYAANKKLLGKIAPPDIDTTTTTAPEEDVPGESFVAHPNMFGKKDCAAKCPASMFTGKARLYAQAQYGAPSKNWKWNLDIPLGLSPRLVHDNGFVMNINTGVYRDATFKHWFVTMYPDGIQFVRMTRSRSAEPLVELLQDAAFQDDWDKIEAYILAYSSPSATEQYVLTTHVPETQMLGYGWKFNWDGDTADVIQHLEGFPTHRTTHYRFEFERDTGPGYVYEIDRWTAELSVVDGPYEWHNSKYAQVIANPDWLTNTLSLFGTRSGGIVPGNPPVYCFYKRNTLETFRYFASGGEASLKYSRTATPPPWGLTCDWTSDGWVAMNATVYDLFGTFGTDGGSGEWRQRLYNPVTTGFSCSTASTVSSSESYTYEKRGLGGKTLGPDASGGYDSDAHHGEFLQQNVNTYLAPSTVRIASDGVPLMLGSATITQDDIPGSDGNVNGGSRYHTYYILQTKLNSLSFQSGGHTESDSHLLLIPFHDAQACYVYGTRNTYRLYDGWEGDSADSYSGSWGTKITMATTYDGGYTYVQEGDWIIYLGHSGSYGLPPSPTYYTGREETTDTILASSLVTDSGVYGFSPPISMGVFFSGVDLVEQTFYTHSSTLGAVYGHGANNLEGFPDRFPSSPPPFIGWA</sequence>
<protein>
    <submittedName>
        <fullName evidence="1">Uncharacterized protein</fullName>
    </submittedName>
</protein>
<proteinExistence type="predicted"/>
<dbReference type="AlphaFoldDB" id="A0A9D7FGU6"/>
<dbReference type="Proteomes" id="UP000886602">
    <property type="component" value="Unassembled WGS sequence"/>
</dbReference>
<dbReference type="EMBL" id="JADJNC010000034">
    <property type="protein sequence ID" value="MBK7424551.1"/>
    <property type="molecule type" value="Genomic_DNA"/>
</dbReference>
<accession>A0A9D7FGU6</accession>
<comment type="caution">
    <text evidence="1">The sequence shown here is derived from an EMBL/GenBank/DDBJ whole genome shotgun (WGS) entry which is preliminary data.</text>
</comment>
<gene>
    <name evidence="1" type="ORF">IPJ48_16530</name>
</gene>
<name>A0A9D7FGU6_9RHOO</name>
<reference evidence="1" key="1">
    <citation type="submission" date="2020-10" db="EMBL/GenBank/DDBJ databases">
        <title>Connecting structure to function with the recovery of over 1000 high-quality activated sludge metagenome-assembled genomes encoding full-length rRNA genes using long-read sequencing.</title>
        <authorList>
            <person name="Singleton C.M."/>
            <person name="Petriglieri F."/>
            <person name="Kristensen J.M."/>
            <person name="Kirkegaard R.H."/>
            <person name="Michaelsen T.Y."/>
            <person name="Andersen M.H."/>
            <person name="Karst S.M."/>
            <person name="Dueholm M.S."/>
            <person name="Nielsen P.H."/>
            <person name="Albertsen M."/>
        </authorList>
    </citation>
    <scope>NUCLEOTIDE SEQUENCE</scope>
    <source>
        <strain evidence="1">EsbW_18-Q3-R4-48_MAXAC.044</strain>
    </source>
</reference>
<evidence type="ECO:0000313" key="1">
    <source>
        <dbReference type="EMBL" id="MBK7424551.1"/>
    </source>
</evidence>
<organism evidence="1 2">
    <name type="scientific">Candidatus Propionivibrio dominans</name>
    <dbReference type="NCBI Taxonomy" id="2954373"/>
    <lineage>
        <taxon>Bacteria</taxon>
        <taxon>Pseudomonadati</taxon>
        <taxon>Pseudomonadota</taxon>
        <taxon>Betaproteobacteria</taxon>
        <taxon>Rhodocyclales</taxon>
        <taxon>Rhodocyclaceae</taxon>
        <taxon>Propionivibrio</taxon>
    </lineage>
</organism>